<dbReference type="GO" id="GO:0005789">
    <property type="term" value="C:endoplasmic reticulum membrane"/>
    <property type="evidence" value="ECO:0007669"/>
    <property type="project" value="UniProtKB-SubCell"/>
</dbReference>
<evidence type="ECO:0000256" key="5">
    <source>
        <dbReference type="ARBA" id="ARBA00022676"/>
    </source>
</evidence>
<dbReference type="EC" id="2.4.1.142" evidence="3"/>
<dbReference type="InterPro" id="IPR026051">
    <property type="entry name" value="ALG1-like"/>
</dbReference>
<sequence>MLNTSNKLAFLLAAPFKVLFQIWTLWSTLAYNTQSCEWMLVQNPPSIPTLLLAIVVCHFRKIKLVIDWHNFGYSILGLKLGQNHPLVFVAKVYERYLGRIAQYHFAVTNAMCDVLKSDLGIRGTILPLHDRPAPLFIPLSDADQIAFLTRHELTAAEVDNIIASKTRLVVSSTSWTADEDFSVLLDALRSYSESATTDSPHLPELLVIITGKGPLNQHYVEKIRDLESRQELEMVTIKTAWLSFEDYASLLGAADLGVSLHMSSSGVDLPMKVVDMFGAGLPVLGYDNFKAWPELVQENINGKGFSSPAQMSSIMKDIFDPTNETLDTLKEGAVRESKRRWSSEWDPVAGKLFGLTM</sequence>
<evidence type="ECO:0000256" key="10">
    <source>
        <dbReference type="ARBA" id="ARBA00023136"/>
    </source>
</evidence>
<gene>
    <name evidence="12" type="primary">ALG1</name>
    <name evidence="12" type="ORF">OHC33_003882</name>
</gene>
<evidence type="ECO:0000313" key="12">
    <source>
        <dbReference type="EMBL" id="KAK5955202.1"/>
    </source>
</evidence>
<evidence type="ECO:0000256" key="3">
    <source>
        <dbReference type="ARBA" id="ARBA00012611"/>
    </source>
</evidence>
<evidence type="ECO:0000256" key="8">
    <source>
        <dbReference type="ARBA" id="ARBA00022824"/>
    </source>
</evidence>
<evidence type="ECO:0000256" key="11">
    <source>
        <dbReference type="ARBA" id="ARBA00024899"/>
    </source>
</evidence>
<proteinExistence type="predicted"/>
<dbReference type="GO" id="GO:0004578">
    <property type="term" value="F:chitobiosyldiphosphodolichol beta-mannosyltransferase activity"/>
    <property type="evidence" value="ECO:0007669"/>
    <property type="project" value="UniProtKB-EC"/>
</dbReference>
<dbReference type="PANTHER" id="PTHR13036:SF0">
    <property type="entry name" value="CHITOBIOSYLDIPHOSPHODOLICHOL BETA-MANNOSYLTRANSFERASE"/>
    <property type="match status" value="1"/>
</dbReference>
<evidence type="ECO:0000256" key="6">
    <source>
        <dbReference type="ARBA" id="ARBA00022679"/>
    </source>
</evidence>
<comment type="function">
    <text evidence="11">Participates in the formation of the lipid-linked precursor oligosaccharide for N-glycosylation. Involved in assembling the dolichol-pyrophosphate-GlcNAc(2)-Man(5) intermediate on the cytoplasmic surface of the ER.</text>
</comment>
<dbReference type="Proteomes" id="UP001316803">
    <property type="component" value="Unassembled WGS sequence"/>
</dbReference>
<dbReference type="EMBL" id="JAKLMC020000007">
    <property type="protein sequence ID" value="KAK5955202.1"/>
    <property type="molecule type" value="Genomic_DNA"/>
</dbReference>
<evidence type="ECO:0000256" key="7">
    <source>
        <dbReference type="ARBA" id="ARBA00022692"/>
    </source>
</evidence>
<accession>A0AAN8I597</accession>
<evidence type="ECO:0000313" key="13">
    <source>
        <dbReference type="Proteomes" id="UP001316803"/>
    </source>
</evidence>
<dbReference type="AlphaFoldDB" id="A0AAN8I597"/>
<reference evidence="12 13" key="1">
    <citation type="submission" date="2022-12" db="EMBL/GenBank/DDBJ databases">
        <title>Genomic features and morphological characterization of a novel Knufia sp. strain isolated from spacecraft assembly facility.</title>
        <authorList>
            <person name="Teixeira M."/>
            <person name="Chander A.M."/>
            <person name="Stajich J.E."/>
            <person name="Venkateswaran K."/>
        </authorList>
    </citation>
    <scope>NUCLEOTIDE SEQUENCE [LARGE SCALE GENOMIC DNA]</scope>
    <source>
        <strain evidence="12 13">FJI-L2-BK-P2</strain>
    </source>
</reference>
<keyword evidence="10" id="KW-0472">Membrane</keyword>
<evidence type="ECO:0000256" key="2">
    <source>
        <dbReference type="ARBA" id="ARBA00004922"/>
    </source>
</evidence>
<evidence type="ECO:0000256" key="1">
    <source>
        <dbReference type="ARBA" id="ARBA00004389"/>
    </source>
</evidence>
<dbReference type="FunFam" id="3.40.50.2000:FF:000162">
    <property type="entry name" value="Beta-1,4-mannosyltransferase (Alg1), putative"/>
    <property type="match status" value="1"/>
</dbReference>
<organism evidence="12 13">
    <name type="scientific">Knufia fluminis</name>
    <dbReference type="NCBI Taxonomy" id="191047"/>
    <lineage>
        <taxon>Eukaryota</taxon>
        <taxon>Fungi</taxon>
        <taxon>Dikarya</taxon>
        <taxon>Ascomycota</taxon>
        <taxon>Pezizomycotina</taxon>
        <taxon>Eurotiomycetes</taxon>
        <taxon>Chaetothyriomycetidae</taxon>
        <taxon>Chaetothyriales</taxon>
        <taxon>Trichomeriaceae</taxon>
        <taxon>Knufia</taxon>
    </lineage>
</organism>
<evidence type="ECO:0000256" key="4">
    <source>
        <dbReference type="ARBA" id="ARBA00015841"/>
    </source>
</evidence>
<keyword evidence="5 12" id="KW-0328">Glycosyltransferase</keyword>
<comment type="subcellular location">
    <subcellularLocation>
        <location evidence="1">Endoplasmic reticulum membrane</location>
        <topology evidence="1">Single-pass membrane protein</topology>
    </subcellularLocation>
</comment>
<name>A0AAN8I597_9EURO</name>
<keyword evidence="9" id="KW-1133">Transmembrane helix</keyword>
<comment type="pathway">
    <text evidence="2">Protein modification; protein glycosylation.</text>
</comment>
<dbReference type="PANTHER" id="PTHR13036">
    <property type="entry name" value="BETA1,4 MANNOSYLTRANSFERASE"/>
    <property type="match status" value="1"/>
</dbReference>
<dbReference type="Gene3D" id="3.40.50.2000">
    <property type="entry name" value="Glycogen Phosphorylase B"/>
    <property type="match status" value="1"/>
</dbReference>
<keyword evidence="13" id="KW-1185">Reference proteome</keyword>
<dbReference type="SUPFAM" id="SSF53756">
    <property type="entry name" value="UDP-Glycosyltransferase/glycogen phosphorylase"/>
    <property type="match status" value="1"/>
</dbReference>
<comment type="caution">
    <text evidence="12">The sequence shown here is derived from an EMBL/GenBank/DDBJ whole genome shotgun (WGS) entry which is preliminary data.</text>
</comment>
<evidence type="ECO:0000256" key="9">
    <source>
        <dbReference type="ARBA" id="ARBA00022989"/>
    </source>
</evidence>
<keyword evidence="8" id="KW-0256">Endoplasmic reticulum</keyword>
<keyword evidence="6 12" id="KW-0808">Transferase</keyword>
<protein>
    <recommendedName>
        <fullName evidence="4">Chitobiosyldiphosphodolichol beta-mannosyltransferase</fullName>
        <ecNumber evidence="3">2.4.1.142</ecNumber>
    </recommendedName>
</protein>
<keyword evidence="7" id="KW-0812">Transmembrane</keyword>